<protein>
    <recommendedName>
        <fullName evidence="1">ChsH2 C-terminal OB-fold domain-containing protein</fullName>
    </recommendedName>
</protein>
<dbReference type="InterPro" id="IPR002878">
    <property type="entry name" value="ChsH2_C"/>
</dbReference>
<dbReference type="OrthoDB" id="7871482at2"/>
<keyword evidence="3" id="KW-1185">Reference proteome</keyword>
<evidence type="ECO:0000259" key="1">
    <source>
        <dbReference type="Pfam" id="PF01796"/>
    </source>
</evidence>
<dbReference type="KEGG" id="vgo:GJW-30_1_03908"/>
<evidence type="ECO:0000313" key="3">
    <source>
        <dbReference type="Proteomes" id="UP000236884"/>
    </source>
</evidence>
<name>A0A0S3PZJ6_9BRAD</name>
<dbReference type="Pfam" id="PF01796">
    <property type="entry name" value="OB_ChsH2_C"/>
    <property type="match status" value="1"/>
</dbReference>
<dbReference type="SUPFAM" id="SSF50249">
    <property type="entry name" value="Nucleic acid-binding proteins"/>
    <property type="match status" value="1"/>
</dbReference>
<dbReference type="RefSeq" id="WP_096358060.1">
    <property type="nucleotide sequence ID" value="NZ_AP014946.1"/>
</dbReference>
<reference evidence="2 3" key="1">
    <citation type="submission" date="2015-08" db="EMBL/GenBank/DDBJ databases">
        <title>Investigation of the bacterial diversity of lava forest soil.</title>
        <authorList>
            <person name="Lee J.S."/>
        </authorList>
    </citation>
    <scope>NUCLEOTIDE SEQUENCE [LARGE SCALE GENOMIC DNA]</scope>
    <source>
        <strain evidence="2 3">GJW-30</strain>
    </source>
</reference>
<dbReference type="PANTHER" id="PTHR34075">
    <property type="entry name" value="BLR3430 PROTEIN"/>
    <property type="match status" value="1"/>
</dbReference>
<evidence type="ECO:0000313" key="2">
    <source>
        <dbReference type="EMBL" id="BAT61351.1"/>
    </source>
</evidence>
<dbReference type="InterPro" id="IPR012340">
    <property type="entry name" value="NA-bd_OB-fold"/>
</dbReference>
<dbReference type="EMBL" id="AP014946">
    <property type="protein sequence ID" value="BAT61351.1"/>
    <property type="molecule type" value="Genomic_DNA"/>
</dbReference>
<sequence>MGIAYQRCGTCNSTWYFRRSFCPRCGAGAPANVEAKGEGTIEAVTTVTRAPSPEWKAYAPYTMVLVAMPEGFRMMAHAEPGVAIGDKVTAEFVAFGERSIPKFKKT</sequence>
<feature type="domain" description="ChsH2 C-terminal OB-fold" evidence="1">
    <location>
        <begin position="33"/>
        <end position="93"/>
    </location>
</feature>
<organism evidence="2 3">
    <name type="scientific">Variibacter gotjawalensis</name>
    <dbReference type="NCBI Taxonomy" id="1333996"/>
    <lineage>
        <taxon>Bacteria</taxon>
        <taxon>Pseudomonadati</taxon>
        <taxon>Pseudomonadota</taxon>
        <taxon>Alphaproteobacteria</taxon>
        <taxon>Hyphomicrobiales</taxon>
        <taxon>Nitrobacteraceae</taxon>
        <taxon>Variibacter</taxon>
    </lineage>
</organism>
<proteinExistence type="predicted"/>
<gene>
    <name evidence="2" type="ORF">GJW-30_1_03908</name>
</gene>
<accession>A0A0S3PZJ6</accession>
<dbReference type="PANTHER" id="PTHR34075:SF5">
    <property type="entry name" value="BLR3430 PROTEIN"/>
    <property type="match status" value="1"/>
</dbReference>
<dbReference type="AlphaFoldDB" id="A0A0S3PZJ6"/>
<dbReference type="InterPro" id="IPR052513">
    <property type="entry name" value="Thioester_dehydratase-like"/>
</dbReference>
<dbReference type="Proteomes" id="UP000236884">
    <property type="component" value="Chromosome"/>
</dbReference>